<keyword evidence="1" id="KW-0812">Transmembrane</keyword>
<keyword evidence="3" id="KW-1185">Reference proteome</keyword>
<name>A0A067Q8T4_9AGAM</name>
<gene>
    <name evidence="2" type="ORF">JAAARDRAFT_29460</name>
</gene>
<dbReference type="EMBL" id="KL197710">
    <property type="protein sequence ID" value="KDQ63428.1"/>
    <property type="molecule type" value="Genomic_DNA"/>
</dbReference>
<evidence type="ECO:0000256" key="1">
    <source>
        <dbReference type="SAM" id="Phobius"/>
    </source>
</evidence>
<dbReference type="Proteomes" id="UP000027265">
    <property type="component" value="Unassembled WGS sequence"/>
</dbReference>
<evidence type="ECO:0000313" key="2">
    <source>
        <dbReference type="EMBL" id="KDQ63428.1"/>
    </source>
</evidence>
<feature type="transmembrane region" description="Helical" evidence="1">
    <location>
        <begin position="32"/>
        <end position="54"/>
    </location>
</feature>
<dbReference type="AlphaFoldDB" id="A0A067Q8T4"/>
<dbReference type="HOGENOM" id="CLU_2590091_0_0_1"/>
<reference evidence="3" key="1">
    <citation type="journal article" date="2014" name="Proc. Natl. Acad. Sci. U.S.A.">
        <title>Extensive sampling of basidiomycete genomes demonstrates inadequacy of the white-rot/brown-rot paradigm for wood decay fungi.</title>
        <authorList>
            <person name="Riley R."/>
            <person name="Salamov A.A."/>
            <person name="Brown D.W."/>
            <person name="Nagy L.G."/>
            <person name="Floudas D."/>
            <person name="Held B.W."/>
            <person name="Levasseur A."/>
            <person name="Lombard V."/>
            <person name="Morin E."/>
            <person name="Otillar R."/>
            <person name="Lindquist E.A."/>
            <person name="Sun H."/>
            <person name="LaButti K.M."/>
            <person name="Schmutz J."/>
            <person name="Jabbour D."/>
            <person name="Luo H."/>
            <person name="Baker S.E."/>
            <person name="Pisabarro A.G."/>
            <person name="Walton J.D."/>
            <person name="Blanchette R.A."/>
            <person name="Henrissat B."/>
            <person name="Martin F."/>
            <person name="Cullen D."/>
            <person name="Hibbett D.S."/>
            <person name="Grigoriev I.V."/>
        </authorList>
    </citation>
    <scope>NUCLEOTIDE SEQUENCE [LARGE SCALE GENOMIC DNA]</scope>
    <source>
        <strain evidence="3">MUCL 33604</strain>
    </source>
</reference>
<sequence length="80" mass="8970">MALISAPLCRMSRKRPISRFRGLERSAAGYRWALGLALSIALPVHYCLLFLAALHKSESSRSSHFRFPDHAGFTVPFARP</sequence>
<protein>
    <submittedName>
        <fullName evidence="2">Uncharacterized protein</fullName>
    </submittedName>
</protein>
<evidence type="ECO:0000313" key="3">
    <source>
        <dbReference type="Proteomes" id="UP000027265"/>
    </source>
</evidence>
<proteinExistence type="predicted"/>
<dbReference type="InParanoid" id="A0A067Q8T4"/>
<accession>A0A067Q8T4</accession>
<organism evidence="2 3">
    <name type="scientific">Jaapia argillacea MUCL 33604</name>
    <dbReference type="NCBI Taxonomy" id="933084"/>
    <lineage>
        <taxon>Eukaryota</taxon>
        <taxon>Fungi</taxon>
        <taxon>Dikarya</taxon>
        <taxon>Basidiomycota</taxon>
        <taxon>Agaricomycotina</taxon>
        <taxon>Agaricomycetes</taxon>
        <taxon>Agaricomycetidae</taxon>
        <taxon>Jaapiales</taxon>
        <taxon>Jaapiaceae</taxon>
        <taxon>Jaapia</taxon>
    </lineage>
</organism>
<keyword evidence="1" id="KW-0472">Membrane</keyword>
<keyword evidence="1" id="KW-1133">Transmembrane helix</keyword>